<dbReference type="PANTHER" id="PTHR42810">
    <property type="entry name" value="PURINE PERMEASE C1399.01C-RELATED"/>
    <property type="match status" value="1"/>
</dbReference>
<feature type="transmembrane region" description="Helical" evidence="7">
    <location>
        <begin position="59"/>
        <end position="79"/>
    </location>
</feature>
<evidence type="ECO:0000313" key="8">
    <source>
        <dbReference type="EMBL" id="EUA92699.1"/>
    </source>
</evidence>
<name>A0ABN0R6Z0_MYCUL</name>
<dbReference type="Proteomes" id="UP000020681">
    <property type="component" value="Unassembled WGS sequence"/>
</dbReference>
<keyword evidence="6 7" id="KW-0472">Membrane</keyword>
<feature type="transmembrane region" description="Helical" evidence="7">
    <location>
        <begin position="35"/>
        <end position="52"/>
    </location>
</feature>
<organism evidence="8 9">
    <name type="scientific">Mycobacterium ulcerans str. Harvey</name>
    <dbReference type="NCBI Taxonomy" id="1299332"/>
    <lineage>
        <taxon>Bacteria</taxon>
        <taxon>Bacillati</taxon>
        <taxon>Actinomycetota</taxon>
        <taxon>Actinomycetes</taxon>
        <taxon>Mycobacteriales</taxon>
        <taxon>Mycobacteriaceae</taxon>
        <taxon>Mycobacterium</taxon>
        <taxon>Mycobacterium ulcerans group</taxon>
    </lineage>
</organism>
<evidence type="ECO:0000256" key="7">
    <source>
        <dbReference type="SAM" id="Phobius"/>
    </source>
</evidence>
<evidence type="ECO:0000256" key="6">
    <source>
        <dbReference type="ARBA" id="ARBA00023136"/>
    </source>
</evidence>
<dbReference type="EMBL" id="JAOL01000072">
    <property type="protein sequence ID" value="EUA92699.1"/>
    <property type="molecule type" value="Genomic_DNA"/>
</dbReference>
<dbReference type="Pfam" id="PF00860">
    <property type="entry name" value="Xan_ur_permease"/>
    <property type="match status" value="1"/>
</dbReference>
<comment type="subcellular location">
    <subcellularLocation>
        <location evidence="1">Membrane</location>
        <topology evidence="1">Multi-pass membrane protein</topology>
    </subcellularLocation>
</comment>
<protein>
    <submittedName>
        <fullName evidence="8">Permease family protein</fullName>
    </submittedName>
</protein>
<keyword evidence="5 7" id="KW-1133">Transmembrane helix</keyword>
<keyword evidence="3" id="KW-0813">Transport</keyword>
<evidence type="ECO:0000256" key="5">
    <source>
        <dbReference type="ARBA" id="ARBA00022989"/>
    </source>
</evidence>
<keyword evidence="9" id="KW-1185">Reference proteome</keyword>
<sequence>MVTGTLITIIGLCLVPVGAGDAVTNPRTGEHDPTNIRWLLYALGTIAIIVAIQRVFSGFMATIAVLIGLVVGCVVAYGLGDMSFAKVDEASVIGFTEPFVFGMPKFDFVACLTMIIVLMIIVVESTGSTLATGEIVGKRIKAAQIGNVLRADGLATVIGGIFNSFPYTAFSENVGLVRLTRVKSRWVVAAAGVVMIVLGFLPKVAAVVSAVPARSSAGRR</sequence>
<dbReference type="NCBIfam" id="NF037981">
    <property type="entry name" value="NCS2_1"/>
    <property type="match status" value="1"/>
</dbReference>
<dbReference type="InterPro" id="IPR006043">
    <property type="entry name" value="NCS2"/>
</dbReference>
<evidence type="ECO:0000256" key="2">
    <source>
        <dbReference type="ARBA" id="ARBA00008821"/>
    </source>
</evidence>
<gene>
    <name evidence="8" type="ORF">I551_0884</name>
</gene>
<feature type="transmembrane region" description="Helical" evidence="7">
    <location>
        <begin position="106"/>
        <end position="127"/>
    </location>
</feature>
<accession>A0ABN0R6Z0</accession>
<evidence type="ECO:0000256" key="3">
    <source>
        <dbReference type="ARBA" id="ARBA00022448"/>
    </source>
</evidence>
<keyword evidence="4 7" id="KW-0812">Transmembrane</keyword>
<evidence type="ECO:0000313" key="9">
    <source>
        <dbReference type="Proteomes" id="UP000020681"/>
    </source>
</evidence>
<proteinExistence type="inferred from homology"/>
<comment type="similarity">
    <text evidence="2">Belongs to the nucleobase:cation symporter-2 (NCS2) (TC 2.A.40) family.</text>
</comment>
<comment type="caution">
    <text evidence="8">The sequence shown here is derived from an EMBL/GenBank/DDBJ whole genome shotgun (WGS) entry which is preliminary data.</text>
</comment>
<evidence type="ECO:0000256" key="1">
    <source>
        <dbReference type="ARBA" id="ARBA00004141"/>
    </source>
</evidence>
<reference evidence="8 9" key="1">
    <citation type="submission" date="2014-01" db="EMBL/GenBank/DDBJ databases">
        <authorList>
            <person name="Dobos K."/>
            <person name="Lenaerts A."/>
            <person name="Ordway D."/>
            <person name="DeGroote M.A."/>
            <person name="Parker T."/>
            <person name="Sizemore C."/>
            <person name="Tallon L.J."/>
            <person name="Sadzewicz L.K."/>
            <person name="Sengamalay N."/>
            <person name="Fraser C.M."/>
            <person name="Hine E."/>
            <person name="Shefchek K.A."/>
            <person name="Das S.P."/>
            <person name="Tettelin H."/>
        </authorList>
    </citation>
    <scope>NUCLEOTIDE SEQUENCE [LARGE SCALE GENOMIC DNA]</scope>
    <source>
        <strain evidence="8 9">Harvey</strain>
    </source>
</reference>
<dbReference type="PANTHER" id="PTHR42810:SF4">
    <property type="entry name" value="URIC ACID TRANSPORTER UACT"/>
    <property type="match status" value="1"/>
</dbReference>
<feature type="transmembrane region" description="Helical" evidence="7">
    <location>
        <begin position="186"/>
        <end position="211"/>
    </location>
</feature>
<evidence type="ECO:0000256" key="4">
    <source>
        <dbReference type="ARBA" id="ARBA00022692"/>
    </source>
</evidence>